<keyword evidence="12" id="KW-1185">Reference proteome</keyword>
<keyword evidence="9" id="KW-0812">Transmembrane</keyword>
<dbReference type="InterPro" id="IPR011712">
    <property type="entry name" value="Sig_transdc_His_kin_sub3_dim/P"/>
</dbReference>
<protein>
    <recommendedName>
        <fullName evidence="2">histidine kinase</fullName>
        <ecNumber evidence="2">2.7.13.3</ecNumber>
    </recommendedName>
</protein>
<feature type="transmembrane region" description="Helical" evidence="9">
    <location>
        <begin position="7"/>
        <end position="29"/>
    </location>
</feature>
<proteinExistence type="predicted"/>
<dbReference type="CDD" id="cd16917">
    <property type="entry name" value="HATPase_UhpB-NarQ-NarX-like"/>
    <property type="match status" value="1"/>
</dbReference>
<dbReference type="InterPro" id="IPR003594">
    <property type="entry name" value="HATPase_dom"/>
</dbReference>
<feature type="transmembrane region" description="Helical" evidence="9">
    <location>
        <begin position="86"/>
        <end position="103"/>
    </location>
</feature>
<evidence type="ECO:0000259" key="10">
    <source>
        <dbReference type="PROSITE" id="PS50109"/>
    </source>
</evidence>
<feature type="transmembrane region" description="Helical" evidence="9">
    <location>
        <begin position="131"/>
        <end position="151"/>
    </location>
</feature>
<dbReference type="InterPro" id="IPR005467">
    <property type="entry name" value="His_kinase_dom"/>
</dbReference>
<evidence type="ECO:0000256" key="9">
    <source>
        <dbReference type="SAM" id="Phobius"/>
    </source>
</evidence>
<keyword evidence="3" id="KW-0597">Phosphoprotein</keyword>
<dbReference type="OrthoDB" id="9781904at2"/>
<dbReference type="AlphaFoldDB" id="A0A498RAH1"/>
<keyword evidence="9" id="KW-0472">Membrane</keyword>
<dbReference type="EMBL" id="UPPP01000133">
    <property type="protein sequence ID" value="VBB09706.1"/>
    <property type="molecule type" value="Genomic_DNA"/>
</dbReference>
<dbReference type="Gene3D" id="3.30.565.10">
    <property type="entry name" value="Histidine kinase-like ATPase, C-terminal domain"/>
    <property type="match status" value="1"/>
</dbReference>
<evidence type="ECO:0000256" key="5">
    <source>
        <dbReference type="ARBA" id="ARBA00022741"/>
    </source>
</evidence>
<dbReference type="EC" id="2.7.13.3" evidence="2"/>
<dbReference type="GO" id="GO:0000155">
    <property type="term" value="F:phosphorelay sensor kinase activity"/>
    <property type="evidence" value="ECO:0007669"/>
    <property type="project" value="InterPro"/>
</dbReference>
<comment type="catalytic activity">
    <reaction evidence="1">
        <text>ATP + protein L-histidine = ADP + protein N-phospho-L-histidine.</text>
        <dbReference type="EC" id="2.7.13.3"/>
    </reaction>
</comment>
<dbReference type="PANTHER" id="PTHR24421:SF10">
    <property type="entry name" value="NITRATE_NITRITE SENSOR PROTEIN NARQ"/>
    <property type="match status" value="1"/>
</dbReference>
<keyword evidence="9" id="KW-1133">Transmembrane helix</keyword>
<dbReference type="GO" id="GO:0016020">
    <property type="term" value="C:membrane"/>
    <property type="evidence" value="ECO:0007669"/>
    <property type="project" value="InterPro"/>
</dbReference>
<dbReference type="RefSeq" id="WP_122630502.1">
    <property type="nucleotide sequence ID" value="NZ_UPPP01000133.1"/>
</dbReference>
<evidence type="ECO:0000256" key="2">
    <source>
        <dbReference type="ARBA" id="ARBA00012438"/>
    </source>
</evidence>
<dbReference type="GO" id="GO:0046983">
    <property type="term" value="F:protein dimerization activity"/>
    <property type="evidence" value="ECO:0007669"/>
    <property type="project" value="InterPro"/>
</dbReference>
<keyword evidence="8" id="KW-0902">Two-component regulatory system</keyword>
<sequence length="438" mass="50643">MNQKNLYLIRMLMLLLNIVIILFMSSIIYEATERICDHYMARDFLEKIKFTPIAPWKVPAFSLSLLALLILTVIFRERFWGHSKPVLYLFSIADILFCIAIMYCLNMSYKGVILLSIANIIVYIDRDRKKYLLVILSVLVYILFDYDIFSIKLNLFSLNDYIQYYTSAQRLYIFGIRNVLISLNEVLFILFMMIVIQNQVNEKMKIKELYDKLYQTAEESKIANIQLQEYSRKVEAMAKTRERNRLAREIHDTIGHTLTGIATGLEACSEIIDRDLEKTKSQIQKIAELAKKGLLEIRKSVSALRPDATERLSLISSLQKLADDITECTRTKVNFRVEGEVRKLWVDEEETAYRFIQEGITNAVRHGKAKEITIHFRFEPNAVKIEIQDDGVGCAVFEEGFGLTHLREMVEMLNGTAGFFSQSGAGFTMQARLPVRGR</sequence>
<feature type="transmembrane region" description="Helical" evidence="9">
    <location>
        <begin position="53"/>
        <end position="74"/>
    </location>
</feature>
<evidence type="ECO:0000256" key="7">
    <source>
        <dbReference type="ARBA" id="ARBA00022840"/>
    </source>
</evidence>
<feature type="domain" description="Histidine kinase" evidence="10">
    <location>
        <begin position="253"/>
        <end position="437"/>
    </location>
</feature>
<feature type="transmembrane region" description="Helical" evidence="9">
    <location>
        <begin position="171"/>
        <end position="196"/>
    </location>
</feature>
<dbReference type="Pfam" id="PF07730">
    <property type="entry name" value="HisKA_3"/>
    <property type="match status" value="1"/>
</dbReference>
<evidence type="ECO:0000256" key="6">
    <source>
        <dbReference type="ARBA" id="ARBA00022777"/>
    </source>
</evidence>
<gene>
    <name evidence="11" type="ORF">LUCI_5004</name>
</gene>
<dbReference type="PANTHER" id="PTHR24421">
    <property type="entry name" value="NITRATE/NITRITE SENSOR PROTEIN NARX-RELATED"/>
    <property type="match status" value="1"/>
</dbReference>
<evidence type="ECO:0000256" key="8">
    <source>
        <dbReference type="ARBA" id="ARBA00023012"/>
    </source>
</evidence>
<evidence type="ECO:0000256" key="3">
    <source>
        <dbReference type="ARBA" id="ARBA00022553"/>
    </source>
</evidence>
<name>A0A498RAH1_9FIRM</name>
<dbReference type="Proteomes" id="UP000277811">
    <property type="component" value="Unassembled WGS sequence"/>
</dbReference>
<keyword evidence="6 11" id="KW-0418">Kinase</keyword>
<keyword evidence="4" id="KW-0808">Transferase</keyword>
<dbReference type="InterPro" id="IPR036890">
    <property type="entry name" value="HATPase_C_sf"/>
</dbReference>
<keyword evidence="5" id="KW-0547">Nucleotide-binding</keyword>
<evidence type="ECO:0000256" key="1">
    <source>
        <dbReference type="ARBA" id="ARBA00000085"/>
    </source>
</evidence>
<dbReference type="GO" id="GO:0005524">
    <property type="term" value="F:ATP binding"/>
    <property type="evidence" value="ECO:0007669"/>
    <property type="project" value="UniProtKB-KW"/>
</dbReference>
<accession>A0A498RAH1</accession>
<dbReference type="SUPFAM" id="SSF55874">
    <property type="entry name" value="ATPase domain of HSP90 chaperone/DNA topoisomerase II/histidine kinase"/>
    <property type="match status" value="1"/>
</dbReference>
<reference evidence="11 12" key="1">
    <citation type="submission" date="2018-06" db="EMBL/GenBank/DDBJ databases">
        <authorList>
            <person name="Strepis N."/>
        </authorList>
    </citation>
    <scope>NUCLEOTIDE SEQUENCE [LARGE SCALE GENOMIC DNA]</scope>
    <source>
        <strain evidence="11">LUCI</strain>
    </source>
</reference>
<dbReference type="Gene3D" id="1.20.5.1930">
    <property type="match status" value="1"/>
</dbReference>
<evidence type="ECO:0000256" key="4">
    <source>
        <dbReference type="ARBA" id="ARBA00022679"/>
    </source>
</evidence>
<dbReference type="PROSITE" id="PS50109">
    <property type="entry name" value="HIS_KIN"/>
    <property type="match status" value="1"/>
</dbReference>
<dbReference type="InterPro" id="IPR050482">
    <property type="entry name" value="Sensor_HK_TwoCompSys"/>
</dbReference>
<organism evidence="11 12">
    <name type="scientific">Lucifera butyrica</name>
    <dbReference type="NCBI Taxonomy" id="1351585"/>
    <lineage>
        <taxon>Bacteria</taxon>
        <taxon>Bacillati</taxon>
        <taxon>Bacillota</taxon>
        <taxon>Negativicutes</taxon>
        <taxon>Veillonellales</taxon>
        <taxon>Veillonellaceae</taxon>
        <taxon>Lucifera</taxon>
    </lineage>
</organism>
<evidence type="ECO:0000313" key="12">
    <source>
        <dbReference type="Proteomes" id="UP000277811"/>
    </source>
</evidence>
<dbReference type="Pfam" id="PF02518">
    <property type="entry name" value="HATPase_c"/>
    <property type="match status" value="1"/>
</dbReference>
<evidence type="ECO:0000313" key="11">
    <source>
        <dbReference type="EMBL" id="VBB09706.1"/>
    </source>
</evidence>
<keyword evidence="7" id="KW-0067">ATP-binding</keyword>